<reference evidence="3" key="1">
    <citation type="submission" date="2021-03" db="EMBL/GenBank/DDBJ databases">
        <title>Leucobacter chromiisoli sp. nov., isolated from chromium-containing soil of chemical plant.</title>
        <authorList>
            <person name="Xu Z."/>
        </authorList>
    </citation>
    <scope>NUCLEOTIDE SEQUENCE</scope>
    <source>
        <strain evidence="3">K 70/01</strain>
    </source>
</reference>
<sequence>MTTIEHEHAVDASADEQAGQAADRPLTGLDRCDSCGAQAYVRALLGGSELLFCAHHARKHEAKLRPVAEAWHDESHKLIED</sequence>
<keyword evidence="4" id="KW-1185">Reference proteome</keyword>
<evidence type="ECO:0000313" key="3">
    <source>
        <dbReference type="EMBL" id="MBO2990077.1"/>
    </source>
</evidence>
<proteinExistence type="predicted"/>
<evidence type="ECO:0000256" key="1">
    <source>
        <dbReference type="SAM" id="MobiDB-lite"/>
    </source>
</evidence>
<gene>
    <name evidence="3" type="ORF">J4H85_08745</name>
</gene>
<protein>
    <recommendedName>
        <fullName evidence="2">DUF7455 domain-containing protein</fullName>
    </recommendedName>
</protein>
<feature type="domain" description="DUF7455" evidence="2">
    <location>
        <begin position="26"/>
        <end position="78"/>
    </location>
</feature>
<dbReference type="Proteomes" id="UP000668403">
    <property type="component" value="Unassembled WGS sequence"/>
</dbReference>
<dbReference type="AlphaFoldDB" id="A0A939QDB9"/>
<dbReference type="RefSeq" id="WP_208238784.1">
    <property type="nucleotide sequence ID" value="NZ_BAAAQU010000002.1"/>
</dbReference>
<organism evidence="3 4">
    <name type="scientific">Leucobacter tardus</name>
    <dbReference type="NCBI Taxonomy" id="501483"/>
    <lineage>
        <taxon>Bacteria</taxon>
        <taxon>Bacillati</taxon>
        <taxon>Actinomycetota</taxon>
        <taxon>Actinomycetes</taxon>
        <taxon>Micrococcales</taxon>
        <taxon>Microbacteriaceae</taxon>
        <taxon>Leucobacter</taxon>
    </lineage>
</organism>
<comment type="caution">
    <text evidence="3">The sequence shown here is derived from an EMBL/GenBank/DDBJ whole genome shotgun (WGS) entry which is preliminary data.</text>
</comment>
<evidence type="ECO:0000313" key="4">
    <source>
        <dbReference type="Proteomes" id="UP000668403"/>
    </source>
</evidence>
<feature type="region of interest" description="Disordered" evidence="1">
    <location>
        <begin position="1"/>
        <end position="26"/>
    </location>
</feature>
<evidence type="ECO:0000259" key="2">
    <source>
        <dbReference type="Pfam" id="PF24254"/>
    </source>
</evidence>
<name>A0A939QDB9_9MICO</name>
<accession>A0A939QDB9</accession>
<dbReference type="Pfam" id="PF24254">
    <property type="entry name" value="DUF7455"/>
    <property type="match status" value="1"/>
</dbReference>
<dbReference type="InterPro" id="IPR055878">
    <property type="entry name" value="DUF7455"/>
</dbReference>
<dbReference type="EMBL" id="JAGFBF010000005">
    <property type="protein sequence ID" value="MBO2990077.1"/>
    <property type="molecule type" value="Genomic_DNA"/>
</dbReference>
<feature type="compositionally biased region" description="Basic and acidic residues" evidence="1">
    <location>
        <begin position="1"/>
        <end position="10"/>
    </location>
</feature>